<dbReference type="PROSITE" id="PS50240">
    <property type="entry name" value="TRYPSIN_DOM"/>
    <property type="match status" value="1"/>
</dbReference>
<evidence type="ECO:0000256" key="3">
    <source>
        <dbReference type="ARBA" id="ARBA00022825"/>
    </source>
</evidence>
<evidence type="ECO:0000259" key="6">
    <source>
        <dbReference type="PROSITE" id="PS50240"/>
    </source>
</evidence>
<name>A0A834HV08_RHYFE</name>
<feature type="domain" description="Peptidase S1" evidence="6">
    <location>
        <begin position="5"/>
        <end position="244"/>
    </location>
</feature>
<dbReference type="InterPro" id="IPR009003">
    <property type="entry name" value="Peptidase_S1_PA"/>
</dbReference>
<reference evidence="7" key="1">
    <citation type="submission" date="2020-08" db="EMBL/GenBank/DDBJ databases">
        <title>Genome sequencing and assembly of the red palm weevil Rhynchophorus ferrugineus.</title>
        <authorList>
            <person name="Dias G.B."/>
            <person name="Bergman C.M."/>
            <person name="Manee M."/>
        </authorList>
    </citation>
    <scope>NUCLEOTIDE SEQUENCE</scope>
    <source>
        <strain evidence="7">AA-2017</strain>
        <tissue evidence="7">Whole larva</tissue>
    </source>
</reference>
<evidence type="ECO:0000313" key="7">
    <source>
        <dbReference type="EMBL" id="KAF7267978.1"/>
    </source>
</evidence>
<dbReference type="SMART" id="SM00020">
    <property type="entry name" value="Tryp_SPc"/>
    <property type="match status" value="1"/>
</dbReference>
<keyword evidence="2" id="KW-0378">Hydrolase</keyword>
<comment type="caution">
    <text evidence="7">The sequence shown here is derived from an EMBL/GenBank/DDBJ whole genome shotgun (WGS) entry which is preliminary data.</text>
</comment>
<dbReference type="Pfam" id="PF00089">
    <property type="entry name" value="Trypsin"/>
    <property type="match status" value="1"/>
</dbReference>
<proteinExistence type="predicted"/>
<dbReference type="InterPro" id="IPR050430">
    <property type="entry name" value="Peptidase_S1"/>
</dbReference>
<evidence type="ECO:0000256" key="5">
    <source>
        <dbReference type="SAM" id="Coils"/>
    </source>
</evidence>
<evidence type="ECO:0000256" key="2">
    <source>
        <dbReference type="ARBA" id="ARBA00022801"/>
    </source>
</evidence>
<protein>
    <recommendedName>
        <fullName evidence="6">Peptidase S1 domain-containing protein</fullName>
    </recommendedName>
</protein>
<dbReference type="EMBL" id="JAACXV010014358">
    <property type="protein sequence ID" value="KAF7267978.1"/>
    <property type="molecule type" value="Genomic_DNA"/>
</dbReference>
<keyword evidence="4" id="KW-1015">Disulfide bond</keyword>
<evidence type="ECO:0000256" key="4">
    <source>
        <dbReference type="ARBA" id="ARBA00023157"/>
    </source>
</evidence>
<evidence type="ECO:0000313" key="8">
    <source>
        <dbReference type="Proteomes" id="UP000625711"/>
    </source>
</evidence>
<evidence type="ECO:0000256" key="1">
    <source>
        <dbReference type="ARBA" id="ARBA00022670"/>
    </source>
</evidence>
<dbReference type="GO" id="GO:0006508">
    <property type="term" value="P:proteolysis"/>
    <property type="evidence" value="ECO:0007669"/>
    <property type="project" value="UniProtKB-KW"/>
</dbReference>
<sequence>MDKTIVRGILIGVLVSSSFSEESKEVTPDHFPFQAFVMAYYSTAGALITIEHVITIAEPINGSELATVYLGFQGDPYYEINTRERQGQIIRSKDIIIHSHFKNISGKYINNVAIVVLGHPVELSSSVQPIDLSTVLPSPGSFANISGWRPKEEVKLQYLSVRLHDVDTCLYLYGTALLQTQELCYEEYPSSGLNLVGNPLTINKKLIGLLTFNAMCVNTSFYCNNFHISINLFPFITWINTQIGVGANLRKLEALTEENKQLTELIHIKELQNTTLEAINKLNQKTNDIERVVEQMLLVQINDRKENKDIIASVKRTNETVHNLLQRLTSILLVPEET</sequence>
<keyword evidence="5" id="KW-0175">Coiled coil</keyword>
<dbReference type="InterPro" id="IPR043504">
    <property type="entry name" value="Peptidase_S1_PA_chymotrypsin"/>
</dbReference>
<dbReference type="OrthoDB" id="7720382at2759"/>
<keyword evidence="8" id="KW-1185">Reference proteome</keyword>
<dbReference type="PANTHER" id="PTHR24276">
    <property type="entry name" value="POLYSERASE-RELATED"/>
    <property type="match status" value="1"/>
</dbReference>
<accession>A0A834HV08</accession>
<dbReference type="PANTHER" id="PTHR24276:SF98">
    <property type="entry name" value="FI18310P1-RELATED"/>
    <property type="match status" value="1"/>
</dbReference>
<dbReference type="SUPFAM" id="SSF50494">
    <property type="entry name" value="Trypsin-like serine proteases"/>
    <property type="match status" value="1"/>
</dbReference>
<feature type="coiled-coil region" evidence="5">
    <location>
        <begin position="252"/>
        <end position="288"/>
    </location>
</feature>
<dbReference type="InterPro" id="IPR001254">
    <property type="entry name" value="Trypsin_dom"/>
</dbReference>
<dbReference type="Proteomes" id="UP000625711">
    <property type="component" value="Unassembled WGS sequence"/>
</dbReference>
<dbReference type="AlphaFoldDB" id="A0A834HV08"/>
<gene>
    <name evidence="7" type="ORF">GWI33_018844</name>
</gene>
<organism evidence="7 8">
    <name type="scientific">Rhynchophorus ferrugineus</name>
    <name type="common">Red palm weevil</name>
    <name type="synonym">Curculio ferrugineus</name>
    <dbReference type="NCBI Taxonomy" id="354439"/>
    <lineage>
        <taxon>Eukaryota</taxon>
        <taxon>Metazoa</taxon>
        <taxon>Ecdysozoa</taxon>
        <taxon>Arthropoda</taxon>
        <taxon>Hexapoda</taxon>
        <taxon>Insecta</taxon>
        <taxon>Pterygota</taxon>
        <taxon>Neoptera</taxon>
        <taxon>Endopterygota</taxon>
        <taxon>Coleoptera</taxon>
        <taxon>Polyphaga</taxon>
        <taxon>Cucujiformia</taxon>
        <taxon>Curculionidae</taxon>
        <taxon>Dryophthorinae</taxon>
        <taxon>Rhynchophorus</taxon>
    </lineage>
</organism>
<keyword evidence="1" id="KW-0645">Protease</keyword>
<keyword evidence="3" id="KW-0720">Serine protease</keyword>
<dbReference type="Gene3D" id="2.40.10.10">
    <property type="entry name" value="Trypsin-like serine proteases"/>
    <property type="match status" value="1"/>
</dbReference>
<dbReference type="GO" id="GO:0004252">
    <property type="term" value="F:serine-type endopeptidase activity"/>
    <property type="evidence" value="ECO:0007669"/>
    <property type="project" value="InterPro"/>
</dbReference>